<dbReference type="SUPFAM" id="SSF51120">
    <property type="entry name" value="beta-Roll"/>
    <property type="match status" value="1"/>
</dbReference>
<sequence>MPDDGSSAQSAALDELCAPGQDGVVYGTPGNDTLNGTAGDDMICGLGGNDTINGKDGSDTLVGGEGDDTLVGGDGSDSAFGGSGIDTLTGGNGDDTLNGGDGNDALSGGNGADGLSGGDGDDSITAGDGADRLFGGPGNDALNGQDDDDSLFGDAGTDTADGYNGIDICVDNETETKCEKGAQALDPYAAALPIGADNAAPAEFTVDDIFPGLSIHLVTGGGIRPWDVHAEYARDYMQGDIADKMPGGAWEITVPEGTAPLRAGSTLTLPYSPERLNGFPEQDLRVFWFDPKAQLWVPASDNQTVDTSNHTVTTSVRHFSVYAVLSMRPQDWATFFAKTPIRCVGADGSGSRVDATMLIDSSGSMADSDPQGLRVDGAKAFVAGMRDRDRAAVVSFENWATTRIGLTTLDTAANRQAVDDALESTRYNGGGTDISAAVDRAINLLSVDQDSAIRVAVLLTDGVSPYDPTLTSRAAQAGIQIDTVGLGAGVNETLLRQIADGTGGTYSQLSDPSKLPSLYTDLVGDLIDDGSDHDHDTLSDCVERNGMFIPVAATLPGVFGLFDDYFVTSNPDRHDTDGDHLDDGQEMIAHSFTERPDLAQEYRFLIDQGLTTYYEMVADPNEKDSDGDGTTDLEEIYAGTDPLIANDNTLGIEGLNLPASTLFQPVNNTKPALPKTLNVRSNNGQNTLLEQTWNETPVVYGVHGGCVENCTALEDLAAERPNDNGWGVCIGGFGDCVTDTSQVEDMVEEARIAQGIFDSDGLVRGEYTEQQAYLLCAAWANATDCGHVMDTQFPNGIRALQPEDALSAVMVGVIELPGPGVAINPAWKSRIGNVIAGSTVGIAAGVTLNALMESVSACYKQTPIAEVNSGLPYTSPCDVAPTFSPGTDVREAAEHKIDAIVAKPSTAMLTYRPNAEQTVARAWYNAYSPCDPAGRAAAAAARPGVALDCDEYPYYSTTTAGPGASLSLINASDNRREGALLRVFSTTCPTVGAAAPSSRKPYLVAPQLAVPTVWHCGGRGSQ</sequence>
<dbReference type="Pfam" id="PF18884">
    <property type="entry name" value="TSP3_bac"/>
    <property type="match status" value="1"/>
</dbReference>
<accession>A0ABN2ZC61</accession>
<evidence type="ECO:0000313" key="8">
    <source>
        <dbReference type="Proteomes" id="UP001501771"/>
    </source>
</evidence>
<evidence type="ECO:0000313" key="7">
    <source>
        <dbReference type="EMBL" id="GAA2140012.1"/>
    </source>
</evidence>
<evidence type="ECO:0000259" key="6">
    <source>
        <dbReference type="PROSITE" id="PS50234"/>
    </source>
</evidence>
<proteinExistence type="predicted"/>
<keyword evidence="2" id="KW-0964">Secreted</keyword>
<feature type="domain" description="VWFA" evidence="6">
    <location>
        <begin position="354"/>
        <end position="522"/>
    </location>
</feature>
<keyword evidence="4" id="KW-0106">Calcium</keyword>
<dbReference type="CDD" id="cd00198">
    <property type="entry name" value="vWFA"/>
    <property type="match status" value="1"/>
</dbReference>
<evidence type="ECO:0000256" key="4">
    <source>
        <dbReference type="ARBA" id="ARBA00022837"/>
    </source>
</evidence>
<protein>
    <recommendedName>
        <fullName evidence="6">VWFA domain-containing protein</fullName>
    </recommendedName>
</protein>
<keyword evidence="3" id="KW-0732">Signal</keyword>
<dbReference type="PROSITE" id="PS50234">
    <property type="entry name" value="VWFA"/>
    <property type="match status" value="1"/>
</dbReference>
<dbReference type="PANTHER" id="PTHR38340">
    <property type="entry name" value="S-LAYER PROTEIN"/>
    <property type="match status" value="1"/>
</dbReference>
<dbReference type="PRINTS" id="PR00313">
    <property type="entry name" value="CABNDNGRPT"/>
</dbReference>
<reference evidence="7 8" key="1">
    <citation type="journal article" date="2019" name="Int. J. Syst. Evol. Microbiol.">
        <title>The Global Catalogue of Microorganisms (GCM) 10K type strain sequencing project: providing services to taxonomists for standard genome sequencing and annotation.</title>
        <authorList>
            <consortium name="The Broad Institute Genomics Platform"/>
            <consortium name="The Broad Institute Genome Sequencing Center for Infectious Disease"/>
            <person name="Wu L."/>
            <person name="Ma J."/>
        </authorList>
    </citation>
    <scope>NUCLEOTIDE SEQUENCE [LARGE SCALE GENOMIC DNA]</scope>
    <source>
        <strain evidence="7 8">JCM 16022</strain>
    </source>
</reference>
<dbReference type="Gene3D" id="3.40.50.410">
    <property type="entry name" value="von Willebrand factor, type A domain"/>
    <property type="match status" value="1"/>
</dbReference>
<dbReference type="InterPro" id="IPR001343">
    <property type="entry name" value="Hemolysn_Ca-bd"/>
</dbReference>
<feature type="compositionally biased region" description="Gly residues" evidence="5">
    <location>
        <begin position="108"/>
        <end position="118"/>
    </location>
</feature>
<keyword evidence="8" id="KW-1185">Reference proteome</keyword>
<comment type="caution">
    <text evidence="7">The sequence shown here is derived from an EMBL/GenBank/DDBJ whole genome shotgun (WGS) entry which is preliminary data.</text>
</comment>
<dbReference type="InterPro" id="IPR018511">
    <property type="entry name" value="Hemolysin-typ_Ca-bd_CS"/>
</dbReference>
<dbReference type="InterPro" id="IPR011049">
    <property type="entry name" value="Serralysin-like_metalloprot_C"/>
</dbReference>
<feature type="compositionally biased region" description="Low complexity" evidence="5">
    <location>
        <begin position="76"/>
        <end position="107"/>
    </location>
</feature>
<dbReference type="Gene3D" id="2.150.10.10">
    <property type="entry name" value="Serralysin-like metalloprotease, C-terminal"/>
    <property type="match status" value="2"/>
</dbReference>
<comment type="subcellular location">
    <subcellularLocation>
        <location evidence="1">Secreted</location>
    </subcellularLocation>
</comment>
<dbReference type="SUPFAM" id="SSF53300">
    <property type="entry name" value="vWA-like"/>
    <property type="match status" value="1"/>
</dbReference>
<evidence type="ECO:0000256" key="1">
    <source>
        <dbReference type="ARBA" id="ARBA00004613"/>
    </source>
</evidence>
<dbReference type="Proteomes" id="UP001501771">
    <property type="component" value="Unassembled WGS sequence"/>
</dbReference>
<dbReference type="InterPro" id="IPR029476">
    <property type="entry name" value="DNase_NucA_NucB"/>
</dbReference>
<evidence type="ECO:0000256" key="5">
    <source>
        <dbReference type="SAM" id="MobiDB-lite"/>
    </source>
</evidence>
<dbReference type="EMBL" id="BAAAQR010000002">
    <property type="protein sequence ID" value="GAA2140012.1"/>
    <property type="molecule type" value="Genomic_DNA"/>
</dbReference>
<dbReference type="SMART" id="SM00327">
    <property type="entry name" value="VWA"/>
    <property type="match status" value="1"/>
</dbReference>
<evidence type="ECO:0000256" key="3">
    <source>
        <dbReference type="ARBA" id="ARBA00022729"/>
    </source>
</evidence>
<dbReference type="PROSITE" id="PS00330">
    <property type="entry name" value="HEMOLYSIN_CALCIUM"/>
    <property type="match status" value="3"/>
</dbReference>
<gene>
    <name evidence="7" type="ORF">GCM10009844_09280</name>
</gene>
<dbReference type="Pfam" id="PF00353">
    <property type="entry name" value="HemolysinCabind"/>
    <property type="match status" value="3"/>
</dbReference>
<evidence type="ECO:0000256" key="2">
    <source>
        <dbReference type="ARBA" id="ARBA00022525"/>
    </source>
</evidence>
<dbReference type="PANTHER" id="PTHR38340:SF1">
    <property type="entry name" value="S-LAYER PROTEIN"/>
    <property type="match status" value="1"/>
</dbReference>
<dbReference type="InterPro" id="IPR002035">
    <property type="entry name" value="VWF_A"/>
</dbReference>
<dbReference type="Pfam" id="PF14040">
    <property type="entry name" value="DNase_NucA_NucB"/>
    <property type="match status" value="1"/>
</dbReference>
<name>A0ABN2ZC61_9ACTN</name>
<feature type="region of interest" description="Disordered" evidence="5">
    <location>
        <begin position="64"/>
        <end position="157"/>
    </location>
</feature>
<dbReference type="InterPro" id="IPR059100">
    <property type="entry name" value="TSP3_bac"/>
</dbReference>
<organism evidence="7 8">
    <name type="scientific">Nocardioides koreensis</name>
    <dbReference type="NCBI Taxonomy" id="433651"/>
    <lineage>
        <taxon>Bacteria</taxon>
        <taxon>Bacillati</taxon>
        <taxon>Actinomycetota</taxon>
        <taxon>Actinomycetes</taxon>
        <taxon>Propionibacteriales</taxon>
        <taxon>Nocardioidaceae</taxon>
        <taxon>Nocardioides</taxon>
    </lineage>
</organism>
<dbReference type="InterPro" id="IPR050557">
    <property type="entry name" value="RTX_toxin/Mannuronan_C5-epim"/>
</dbReference>
<dbReference type="Pfam" id="PF00092">
    <property type="entry name" value="VWA"/>
    <property type="match status" value="1"/>
</dbReference>
<dbReference type="InterPro" id="IPR036465">
    <property type="entry name" value="vWFA_dom_sf"/>
</dbReference>